<evidence type="ECO:0000256" key="3">
    <source>
        <dbReference type="ARBA" id="ARBA00007769"/>
    </source>
</evidence>
<evidence type="ECO:0000256" key="15">
    <source>
        <dbReference type="ARBA" id="ARBA00029765"/>
    </source>
</evidence>
<evidence type="ECO:0000313" key="20">
    <source>
        <dbReference type="EMBL" id="AWN22952.1"/>
    </source>
</evidence>
<evidence type="ECO:0000256" key="2">
    <source>
        <dbReference type="ARBA" id="ARBA00001946"/>
    </source>
</evidence>
<dbReference type="GO" id="GO:0051287">
    <property type="term" value="F:NAD binding"/>
    <property type="evidence" value="ECO:0007669"/>
    <property type="project" value="InterPro"/>
</dbReference>
<dbReference type="GO" id="GO:0006099">
    <property type="term" value="P:tricarboxylic acid cycle"/>
    <property type="evidence" value="ECO:0007669"/>
    <property type="project" value="UniProtKB-KW"/>
</dbReference>
<evidence type="ECO:0000256" key="1">
    <source>
        <dbReference type="ARBA" id="ARBA00001936"/>
    </source>
</evidence>
<evidence type="ECO:0000256" key="18">
    <source>
        <dbReference type="ARBA" id="ARBA00046127"/>
    </source>
</evidence>
<evidence type="ECO:0000256" key="5">
    <source>
        <dbReference type="ARBA" id="ARBA00013013"/>
    </source>
</evidence>
<dbReference type="NCBIfam" id="TIGR02924">
    <property type="entry name" value="ICDH_alpha"/>
    <property type="match status" value="1"/>
</dbReference>
<comment type="catalytic activity">
    <reaction evidence="14">
        <text>D-threo-isocitrate + NADP(+) = 2-oxoglutarate + CO2 + NADPH</text>
        <dbReference type="Rhea" id="RHEA:19629"/>
        <dbReference type="ChEBI" id="CHEBI:15562"/>
        <dbReference type="ChEBI" id="CHEBI:16526"/>
        <dbReference type="ChEBI" id="CHEBI:16810"/>
        <dbReference type="ChEBI" id="CHEBI:57783"/>
        <dbReference type="ChEBI" id="CHEBI:58349"/>
        <dbReference type="EC" id="1.1.1.42"/>
    </reaction>
</comment>
<dbReference type="InterPro" id="IPR024084">
    <property type="entry name" value="IsoPropMal-DH-like_dom"/>
</dbReference>
<dbReference type="InterPro" id="IPR040978">
    <property type="entry name" value="Isocitrate_DH_TT1725_C"/>
</dbReference>
<comment type="function">
    <text evidence="18">Catalyzes the oxidative decarboxylation of isocitrate to 2-oxoglutarate and carbon dioxide with the concomitant reduction of NADP(+).</text>
</comment>
<dbReference type="SMART" id="SM01329">
    <property type="entry name" value="Iso_dh"/>
    <property type="match status" value="1"/>
</dbReference>
<evidence type="ECO:0000259" key="19">
    <source>
        <dbReference type="SMART" id="SM01329"/>
    </source>
</evidence>
<evidence type="ECO:0000256" key="4">
    <source>
        <dbReference type="ARBA" id="ARBA00011738"/>
    </source>
</evidence>
<comment type="similarity">
    <text evidence="3">Belongs to the isocitrate and isopropylmalate dehydrogenases family.</text>
</comment>
<dbReference type="InterPro" id="IPR014273">
    <property type="entry name" value="Isocitrate_DH_bac-typ"/>
</dbReference>
<dbReference type="PANTHER" id="PTHR11835">
    <property type="entry name" value="DECARBOXYLATING DEHYDROGENASES-ISOCITRATE, ISOPROPYLMALATE, TARTRATE"/>
    <property type="match status" value="1"/>
</dbReference>
<dbReference type="Gene3D" id="3.30.70.1570">
    <property type="match status" value="1"/>
</dbReference>
<dbReference type="GO" id="GO:0006097">
    <property type="term" value="P:glyoxylate cycle"/>
    <property type="evidence" value="ECO:0007669"/>
    <property type="project" value="UniProtKB-KW"/>
</dbReference>
<dbReference type="EMBL" id="CP029494">
    <property type="protein sequence ID" value="AWN22952.1"/>
    <property type="molecule type" value="Genomic_DNA"/>
</dbReference>
<evidence type="ECO:0000256" key="6">
    <source>
        <dbReference type="ARBA" id="ARBA00019562"/>
    </source>
</evidence>
<dbReference type="NCBIfam" id="NF006673">
    <property type="entry name" value="PRK09222.1"/>
    <property type="match status" value="1"/>
</dbReference>
<evidence type="ECO:0000256" key="12">
    <source>
        <dbReference type="ARBA" id="ARBA00023002"/>
    </source>
</evidence>
<dbReference type="EC" id="1.1.1.42" evidence="5"/>
<proteinExistence type="inferred from homology"/>
<keyword evidence="21" id="KW-1185">Reference proteome</keyword>
<dbReference type="GO" id="GO:0004449">
    <property type="term" value="F:isocitrate dehydrogenase (NAD+) activity"/>
    <property type="evidence" value="ECO:0007669"/>
    <property type="project" value="TreeGrafter"/>
</dbReference>
<evidence type="ECO:0000256" key="8">
    <source>
        <dbReference type="ARBA" id="ARBA00022532"/>
    </source>
</evidence>
<sequence>MTQLLDSPAAADAALLAPTPIAVAYGDGIGPEIMTATLRILEAAGARLAPVEVRVGEALYRQGHTSGFAPDAWDVLRGAGVLLKAPITTPQGGGYKSLNVTLRKTLGLYANVRPCRAYAPFVPTQHPATNLVVIRENEEDLYAGIEHRQTREVVQCLKLITRDGCERIVRYAFEYARAHGRRKVTALSKDNIMKLTDGLFHQVFDEIAAEYPEIGREHQIIDIGTARVATQPERYDVIVTLNLYGDILSDVAAEVAGSVGLAGSANIGQNFAMFEAIHGSAPDIAGQDVANPSGLLQAALMMLGHLGQSEVASRVQNAWLRTLEDGLHTADIAGPHTAQVLGTQAFADAVIARLGQNPATLVAEAPAAPLTVPPTPQPSRAIDKQLVGIDVFFEWDDAGRHPEQLAAQLLSLGHPALQLSMITNRGVKVWPGGASETHRSDHWRCRFTSAAPVGHAEIVALLQSLLGSGLDFIKTEHLYTFDGLPGYSLGQGQ</sequence>
<keyword evidence="10" id="KW-0460">Magnesium</keyword>
<evidence type="ECO:0000256" key="17">
    <source>
        <dbReference type="ARBA" id="ARBA00031098"/>
    </source>
</evidence>
<dbReference type="GO" id="GO:0004450">
    <property type="term" value="F:isocitrate dehydrogenase (NADP+) activity"/>
    <property type="evidence" value="ECO:0007669"/>
    <property type="project" value="UniProtKB-EC"/>
</dbReference>
<accession>A0A2Z3JD41</accession>
<gene>
    <name evidence="20" type="ORF">DKM44_06680</name>
</gene>
<feature type="domain" description="Isopropylmalate dehydrogenase-like" evidence="19">
    <location>
        <begin position="20"/>
        <end position="350"/>
    </location>
</feature>
<name>A0A2Z3JD41_9DEIO</name>
<keyword evidence="11" id="KW-0521">NADP</keyword>
<dbReference type="AlphaFoldDB" id="A0A2Z3JD41"/>
<keyword evidence="7" id="KW-0329">Glyoxylate bypass</keyword>
<evidence type="ECO:0000256" key="11">
    <source>
        <dbReference type="ARBA" id="ARBA00022857"/>
    </source>
</evidence>
<keyword evidence="8" id="KW-0816">Tricarboxylic acid cycle</keyword>
<dbReference type="InterPro" id="IPR046997">
    <property type="entry name" value="Isocitrate_DH_TT1725_C_sf"/>
</dbReference>
<dbReference type="FunFam" id="3.40.718.10:FF:000020">
    <property type="entry name" value="Isocitrate dehydrogenase"/>
    <property type="match status" value="1"/>
</dbReference>
<evidence type="ECO:0000256" key="10">
    <source>
        <dbReference type="ARBA" id="ARBA00022842"/>
    </source>
</evidence>
<dbReference type="SUPFAM" id="SSF53659">
    <property type="entry name" value="Isocitrate/Isopropylmalate dehydrogenase-like"/>
    <property type="match status" value="1"/>
</dbReference>
<evidence type="ECO:0000313" key="21">
    <source>
        <dbReference type="Proteomes" id="UP000245368"/>
    </source>
</evidence>
<evidence type="ECO:0000256" key="16">
    <source>
        <dbReference type="ARBA" id="ARBA00029990"/>
    </source>
</evidence>
<organism evidence="20 21">
    <name type="scientific">Deinococcus irradiatisoli</name>
    <dbReference type="NCBI Taxonomy" id="2202254"/>
    <lineage>
        <taxon>Bacteria</taxon>
        <taxon>Thermotogati</taxon>
        <taxon>Deinococcota</taxon>
        <taxon>Deinococci</taxon>
        <taxon>Deinococcales</taxon>
        <taxon>Deinococcaceae</taxon>
        <taxon>Deinococcus</taxon>
    </lineage>
</organism>
<reference evidence="20 21" key="1">
    <citation type="submission" date="2018-05" db="EMBL/GenBank/DDBJ databases">
        <title>Complete Genome Sequence of Deinococcus sp. strain 17bor-2.</title>
        <authorList>
            <person name="Srinivasan S."/>
        </authorList>
    </citation>
    <scope>NUCLEOTIDE SEQUENCE [LARGE SCALE GENOMIC DNA]</scope>
    <source>
        <strain evidence="20 21">17bor-2</strain>
    </source>
</reference>
<keyword evidence="12 20" id="KW-0560">Oxidoreductase</keyword>
<keyword evidence="9" id="KW-0479">Metal-binding</keyword>
<dbReference type="OrthoDB" id="56663at2"/>
<dbReference type="Gene3D" id="3.40.718.10">
    <property type="entry name" value="Isopropylmalate Dehydrogenase"/>
    <property type="match status" value="1"/>
</dbReference>
<evidence type="ECO:0000256" key="7">
    <source>
        <dbReference type="ARBA" id="ARBA00022435"/>
    </source>
</evidence>
<dbReference type="Pfam" id="PF00180">
    <property type="entry name" value="Iso_dh"/>
    <property type="match status" value="1"/>
</dbReference>
<protein>
    <recommendedName>
        <fullName evidence="6">Isocitrate dehydrogenase [NADP]</fullName>
        <ecNumber evidence="5">1.1.1.42</ecNumber>
    </recommendedName>
    <alternativeName>
        <fullName evidence="15">IDP</fullName>
    </alternativeName>
    <alternativeName>
        <fullName evidence="16">NADP(+)-specific ICDH</fullName>
    </alternativeName>
    <alternativeName>
        <fullName evidence="17">Oxalosuccinate decarboxylase</fullName>
    </alternativeName>
</protein>
<dbReference type="GO" id="GO:0006102">
    <property type="term" value="P:isocitrate metabolic process"/>
    <property type="evidence" value="ECO:0007669"/>
    <property type="project" value="TreeGrafter"/>
</dbReference>
<evidence type="ECO:0000256" key="9">
    <source>
        <dbReference type="ARBA" id="ARBA00022723"/>
    </source>
</evidence>
<dbReference type="Proteomes" id="UP000245368">
    <property type="component" value="Chromosome"/>
</dbReference>
<dbReference type="Pfam" id="PF18324">
    <property type="entry name" value="Isocitrate_DH_C_bact"/>
    <property type="match status" value="1"/>
</dbReference>
<comment type="cofactor">
    <cofactor evidence="1">
        <name>Mn(2+)</name>
        <dbReference type="ChEBI" id="CHEBI:29035"/>
    </cofactor>
</comment>
<keyword evidence="13" id="KW-0464">Manganese</keyword>
<comment type="cofactor">
    <cofactor evidence="2">
        <name>Mg(2+)</name>
        <dbReference type="ChEBI" id="CHEBI:18420"/>
    </cofactor>
</comment>
<comment type="subunit">
    <text evidence="4">Homodimer.</text>
</comment>
<dbReference type="PROSITE" id="PS00470">
    <property type="entry name" value="IDH_IMDH"/>
    <property type="match status" value="1"/>
</dbReference>
<dbReference type="InterPro" id="IPR019818">
    <property type="entry name" value="IsoCit/isopropylmalate_DH_CS"/>
</dbReference>
<dbReference type="GO" id="GO:0000287">
    <property type="term" value="F:magnesium ion binding"/>
    <property type="evidence" value="ECO:0007669"/>
    <property type="project" value="InterPro"/>
</dbReference>
<evidence type="ECO:0000256" key="14">
    <source>
        <dbReference type="ARBA" id="ARBA00023554"/>
    </source>
</evidence>
<dbReference type="PANTHER" id="PTHR11835:SF43">
    <property type="entry name" value="ISOPROPYLMALATE DEHYDROGENASE-LIKE DOMAIN-CONTAINING PROTEIN"/>
    <property type="match status" value="1"/>
</dbReference>
<dbReference type="RefSeq" id="WP_109826356.1">
    <property type="nucleotide sequence ID" value="NZ_CP029494.1"/>
</dbReference>
<evidence type="ECO:0000256" key="13">
    <source>
        <dbReference type="ARBA" id="ARBA00023211"/>
    </source>
</evidence>
<dbReference type="KEGG" id="dez:DKM44_06680"/>